<dbReference type="GO" id="GO:0005978">
    <property type="term" value="P:glycogen biosynthetic process"/>
    <property type="evidence" value="ECO:0007669"/>
    <property type="project" value="UniProtKB-UniRule"/>
</dbReference>
<dbReference type="PANTHER" id="PTHR45825:SF11">
    <property type="entry name" value="ALPHA AMYLASE DOMAIN-CONTAINING PROTEIN"/>
    <property type="match status" value="1"/>
</dbReference>
<feature type="domain" description="Starch synthase catalytic" evidence="10">
    <location>
        <begin position="3"/>
        <end position="232"/>
    </location>
</feature>
<keyword evidence="7 8" id="KW-0320">Glycogen biosynthesis</keyword>
<dbReference type="InterPro" id="IPR011835">
    <property type="entry name" value="GS/SS"/>
</dbReference>
<dbReference type="GO" id="GO:0009011">
    <property type="term" value="F:alpha-1,4-glucan glucosyltransferase (ADP-glucose donor) activity"/>
    <property type="evidence" value="ECO:0007669"/>
    <property type="project" value="UniProtKB-UniRule"/>
</dbReference>
<keyword evidence="5 8" id="KW-0328">Glycosyltransferase</keyword>
<dbReference type="RefSeq" id="WP_116764104.1">
    <property type="nucleotide sequence ID" value="NZ_QCZH01000018.1"/>
</dbReference>
<keyword evidence="12" id="KW-1185">Reference proteome</keyword>
<dbReference type="Proteomes" id="UP000245618">
    <property type="component" value="Unassembled WGS sequence"/>
</dbReference>
<name>A0A2U1JRM4_9FLAO</name>
<dbReference type="Pfam" id="PF08323">
    <property type="entry name" value="Glyco_transf_5"/>
    <property type="match status" value="1"/>
</dbReference>
<dbReference type="EC" id="2.4.1.21" evidence="8"/>
<evidence type="ECO:0000256" key="5">
    <source>
        <dbReference type="ARBA" id="ARBA00022676"/>
    </source>
</evidence>
<proteinExistence type="inferred from homology"/>
<dbReference type="NCBIfam" id="TIGR02095">
    <property type="entry name" value="glgA"/>
    <property type="match status" value="1"/>
</dbReference>
<comment type="catalytic activity">
    <reaction evidence="1 8">
        <text>[(1-&gt;4)-alpha-D-glucosyl](n) + ADP-alpha-D-glucose = [(1-&gt;4)-alpha-D-glucosyl](n+1) + ADP + H(+)</text>
        <dbReference type="Rhea" id="RHEA:18189"/>
        <dbReference type="Rhea" id="RHEA-COMP:9584"/>
        <dbReference type="Rhea" id="RHEA-COMP:9587"/>
        <dbReference type="ChEBI" id="CHEBI:15378"/>
        <dbReference type="ChEBI" id="CHEBI:15444"/>
        <dbReference type="ChEBI" id="CHEBI:57498"/>
        <dbReference type="ChEBI" id="CHEBI:456216"/>
        <dbReference type="EC" id="2.4.1.21"/>
    </reaction>
</comment>
<dbReference type="HAMAP" id="MF_00484">
    <property type="entry name" value="Glycogen_synth"/>
    <property type="match status" value="1"/>
</dbReference>
<dbReference type="SUPFAM" id="SSF53756">
    <property type="entry name" value="UDP-Glycosyltransferase/glycogen phosphorylase"/>
    <property type="match status" value="1"/>
</dbReference>
<dbReference type="Pfam" id="PF00534">
    <property type="entry name" value="Glycos_transf_1"/>
    <property type="match status" value="1"/>
</dbReference>
<dbReference type="UniPathway" id="UPA00164"/>
<dbReference type="GO" id="GO:0004373">
    <property type="term" value="F:alpha-1,4-glucan glucosyltransferase (UDP-glucose donor) activity"/>
    <property type="evidence" value="ECO:0007669"/>
    <property type="project" value="InterPro"/>
</dbReference>
<accession>A0A2U1JRM4</accession>
<gene>
    <name evidence="8" type="primary">glgA</name>
    <name evidence="11" type="ORF">DB891_13480</name>
</gene>
<reference evidence="11 12" key="1">
    <citation type="submission" date="2018-04" db="EMBL/GenBank/DDBJ databases">
        <title>Flavobacterium sp. nov., isolated from glacier ice.</title>
        <authorList>
            <person name="Liu Q."/>
            <person name="Xin Y.-H."/>
        </authorList>
    </citation>
    <scope>NUCLEOTIDE SEQUENCE [LARGE SCALE GENOMIC DNA]</scope>
    <source>
        <strain evidence="11 12">LB2P30</strain>
    </source>
</reference>
<feature type="domain" description="Glycosyl transferase family 1" evidence="9">
    <location>
        <begin position="280"/>
        <end position="443"/>
    </location>
</feature>
<comment type="function">
    <text evidence="2 8">Synthesizes alpha-1,4-glucan chains using ADP-glucose.</text>
</comment>
<evidence type="ECO:0000259" key="10">
    <source>
        <dbReference type="Pfam" id="PF08323"/>
    </source>
</evidence>
<dbReference type="InterPro" id="IPR001296">
    <property type="entry name" value="Glyco_trans_1"/>
</dbReference>
<dbReference type="EMBL" id="QCZH01000018">
    <property type="protein sequence ID" value="PWA07846.1"/>
    <property type="molecule type" value="Genomic_DNA"/>
</dbReference>
<comment type="caution">
    <text evidence="11">The sequence shown here is derived from an EMBL/GenBank/DDBJ whole genome shotgun (WGS) entry which is preliminary data.</text>
</comment>
<evidence type="ECO:0000256" key="8">
    <source>
        <dbReference type="HAMAP-Rule" id="MF_00484"/>
    </source>
</evidence>
<evidence type="ECO:0000256" key="7">
    <source>
        <dbReference type="ARBA" id="ARBA00023056"/>
    </source>
</evidence>
<comment type="pathway">
    <text evidence="3 8">Glycan biosynthesis; glycogen biosynthesis.</text>
</comment>
<evidence type="ECO:0000256" key="2">
    <source>
        <dbReference type="ARBA" id="ARBA00002764"/>
    </source>
</evidence>
<dbReference type="AlphaFoldDB" id="A0A2U1JRM4"/>
<evidence type="ECO:0000256" key="1">
    <source>
        <dbReference type="ARBA" id="ARBA00001478"/>
    </source>
</evidence>
<organism evidence="11 12">
    <name type="scientific">Flavobacterium laiguense</name>
    <dbReference type="NCBI Taxonomy" id="2169409"/>
    <lineage>
        <taxon>Bacteria</taxon>
        <taxon>Pseudomonadati</taxon>
        <taxon>Bacteroidota</taxon>
        <taxon>Flavobacteriia</taxon>
        <taxon>Flavobacteriales</taxon>
        <taxon>Flavobacteriaceae</taxon>
        <taxon>Flavobacterium</taxon>
    </lineage>
</organism>
<comment type="similarity">
    <text evidence="4 8">Belongs to the glycosyltransferase 1 family. Bacterial/plant glycogen synthase subfamily.</text>
</comment>
<evidence type="ECO:0000256" key="4">
    <source>
        <dbReference type="ARBA" id="ARBA00010281"/>
    </source>
</evidence>
<sequence length="476" mass="54229">MEIFHIGAECYPAAKVGGLADVVGALPKYQSNTETQVRVVIPCYDNTFRKENNFVCVHWSTLQLGKFNFPFSVLKETSDKLGFELYVIEIPELFDRPNIYSYKDDIERFLSFQIATLDWIIGRGSVPDIIHCHDHHTGLIPFMITYSYKYEKLRNIATVITIHNALYQGQFGFDKLHYLPEFDLVHVNVLEWGNCINSLAAGIKCADAVTTVSPSYLNEINYSANGLESLFQKVRYKSKGILNGIDDDIWDPEIDPMLDVNYNIETQEKGKRENKEQLCARFNLDPTKPLFSFIGRLFDEKGADLLSQASVLALSENSEAINILVLGSGNIEIENQLTELSQDYRGFFNVFIGYDEVLAHKTYAGSDFLLMPSRVEPCGLNQMYSMRYGTIPMVRRTGGLKDTVADFEDDGNGICFDQASVENICDAIKRALKLYEDQSSINKIRIKGMNTDHSWQRVCQEYIELYNLIITKRNEN</sequence>
<evidence type="ECO:0000313" key="11">
    <source>
        <dbReference type="EMBL" id="PWA07846.1"/>
    </source>
</evidence>
<evidence type="ECO:0000256" key="6">
    <source>
        <dbReference type="ARBA" id="ARBA00022679"/>
    </source>
</evidence>
<protein>
    <recommendedName>
        <fullName evidence="8">Glycogen synthase</fullName>
        <ecNumber evidence="8">2.4.1.21</ecNumber>
    </recommendedName>
    <alternativeName>
        <fullName evidence="8">Starch [bacterial glycogen] synthase</fullName>
    </alternativeName>
</protein>
<evidence type="ECO:0000313" key="12">
    <source>
        <dbReference type="Proteomes" id="UP000245618"/>
    </source>
</evidence>
<dbReference type="OrthoDB" id="9808590at2"/>
<dbReference type="Gene3D" id="3.40.50.2000">
    <property type="entry name" value="Glycogen Phosphorylase B"/>
    <property type="match status" value="2"/>
</dbReference>
<dbReference type="PANTHER" id="PTHR45825">
    <property type="entry name" value="GRANULE-BOUND STARCH SYNTHASE 1, CHLOROPLASTIC/AMYLOPLASTIC"/>
    <property type="match status" value="1"/>
</dbReference>
<evidence type="ECO:0000259" key="9">
    <source>
        <dbReference type="Pfam" id="PF00534"/>
    </source>
</evidence>
<dbReference type="CDD" id="cd03791">
    <property type="entry name" value="GT5_Glycogen_synthase_DULL1-like"/>
    <property type="match status" value="1"/>
</dbReference>
<feature type="binding site" evidence="8">
    <location>
        <position position="15"/>
    </location>
    <ligand>
        <name>ADP-alpha-D-glucose</name>
        <dbReference type="ChEBI" id="CHEBI:57498"/>
    </ligand>
</feature>
<evidence type="ECO:0000256" key="3">
    <source>
        <dbReference type="ARBA" id="ARBA00004964"/>
    </source>
</evidence>
<keyword evidence="6 8" id="KW-0808">Transferase</keyword>
<dbReference type="InterPro" id="IPR013534">
    <property type="entry name" value="Starch_synth_cat_dom"/>
</dbReference>